<accession>A0AAV1C430</accession>
<dbReference type="InterPro" id="IPR050481">
    <property type="entry name" value="UDP-glycosyltransf_plant"/>
</dbReference>
<dbReference type="InterPro" id="IPR002213">
    <property type="entry name" value="UDP_glucos_trans"/>
</dbReference>
<sequence length="478" mass="52948">MAERKKLELVFIPSPGVGHIFSAIEVSKFLIHQNQNLSISILVMKLPSDTKPMSESPHPRITFAELRKGEYDPSTSAIQGSSPFLFFFRLIEMHRAHVREILTEKTGSGSSTRVAGIIIDMFCTSMIDVANEFRIPPYIFFPSGAAMIGLMLCLQSLRDDSSVDVSKYKDSDEKVAIPTYSDPVPAKLLPSILYDDNGGCKAFLDQAKRFREAKGILLNTFKEMESHALKALSDDPTVPPIYAIGPIVKMDAVVTDPKSEALLKWLDRQPESSVVFLCFGSMGSFSEDQVKEIARALENTGCRFIWSLRKPQPKGRYEPPSDYENPGEVLPEGFLERTAEVGKVIGWAPQAAILCHPAVGGFVTHCGWNSVLESVCNGVPMAVWPLYAEQQVNAFLLVKDSGLAVEIKMDYRKEVMRTEGVEIVSADVIENGLKKLMDHESEVRKKAKEMKEKSRLALTEGGSSYASLNSFLNIVADD</sequence>
<dbReference type="GO" id="GO:0035251">
    <property type="term" value="F:UDP-glucosyltransferase activity"/>
    <property type="evidence" value="ECO:0007669"/>
    <property type="project" value="InterPro"/>
</dbReference>
<dbReference type="EMBL" id="OX459118">
    <property type="protein sequence ID" value="CAI9089783.1"/>
    <property type="molecule type" value="Genomic_DNA"/>
</dbReference>
<dbReference type="AlphaFoldDB" id="A0AAV1C430"/>
<dbReference type="EC" id="2.4.1.-" evidence="4"/>
<evidence type="ECO:0000256" key="1">
    <source>
        <dbReference type="ARBA" id="ARBA00009995"/>
    </source>
</evidence>
<reference evidence="5" key="1">
    <citation type="submission" date="2023-03" db="EMBL/GenBank/DDBJ databases">
        <authorList>
            <person name="Julca I."/>
        </authorList>
    </citation>
    <scope>NUCLEOTIDE SEQUENCE</scope>
</reference>
<evidence type="ECO:0000256" key="4">
    <source>
        <dbReference type="RuleBase" id="RU362057"/>
    </source>
</evidence>
<comment type="similarity">
    <text evidence="1 3">Belongs to the UDP-glycosyltransferase family.</text>
</comment>
<dbReference type="Proteomes" id="UP001161247">
    <property type="component" value="Chromosome 1"/>
</dbReference>
<keyword evidence="6" id="KW-1185">Reference proteome</keyword>
<keyword evidence="3" id="KW-0328">Glycosyltransferase</keyword>
<gene>
    <name evidence="5" type="ORF">OLC1_LOCUS2062</name>
</gene>
<dbReference type="Gene3D" id="3.40.50.2000">
    <property type="entry name" value="Glycogen Phosphorylase B"/>
    <property type="match status" value="2"/>
</dbReference>
<organism evidence="5 6">
    <name type="scientific">Oldenlandia corymbosa var. corymbosa</name>
    <dbReference type="NCBI Taxonomy" id="529605"/>
    <lineage>
        <taxon>Eukaryota</taxon>
        <taxon>Viridiplantae</taxon>
        <taxon>Streptophyta</taxon>
        <taxon>Embryophyta</taxon>
        <taxon>Tracheophyta</taxon>
        <taxon>Spermatophyta</taxon>
        <taxon>Magnoliopsida</taxon>
        <taxon>eudicotyledons</taxon>
        <taxon>Gunneridae</taxon>
        <taxon>Pentapetalae</taxon>
        <taxon>asterids</taxon>
        <taxon>lamiids</taxon>
        <taxon>Gentianales</taxon>
        <taxon>Rubiaceae</taxon>
        <taxon>Rubioideae</taxon>
        <taxon>Spermacoceae</taxon>
        <taxon>Hedyotis-Oldenlandia complex</taxon>
        <taxon>Oldenlandia</taxon>
    </lineage>
</organism>
<evidence type="ECO:0000313" key="6">
    <source>
        <dbReference type="Proteomes" id="UP001161247"/>
    </source>
</evidence>
<evidence type="ECO:0000256" key="3">
    <source>
        <dbReference type="RuleBase" id="RU003718"/>
    </source>
</evidence>
<dbReference type="CDD" id="cd03784">
    <property type="entry name" value="GT1_Gtf-like"/>
    <property type="match status" value="1"/>
</dbReference>
<dbReference type="Pfam" id="PF00201">
    <property type="entry name" value="UDPGT"/>
    <property type="match status" value="1"/>
</dbReference>
<proteinExistence type="inferred from homology"/>
<dbReference type="FunFam" id="3.40.50.2000:FF:000056">
    <property type="entry name" value="Glycosyltransferase"/>
    <property type="match status" value="1"/>
</dbReference>
<keyword evidence="2 3" id="KW-0808">Transferase</keyword>
<dbReference type="PANTHER" id="PTHR48048:SF45">
    <property type="entry name" value="GLYCOSYLTRANSFERASE"/>
    <property type="match status" value="1"/>
</dbReference>
<evidence type="ECO:0000256" key="2">
    <source>
        <dbReference type="ARBA" id="ARBA00022679"/>
    </source>
</evidence>
<evidence type="ECO:0000313" key="5">
    <source>
        <dbReference type="EMBL" id="CAI9089783.1"/>
    </source>
</evidence>
<protein>
    <recommendedName>
        <fullName evidence="4">Glycosyltransferase</fullName>
        <ecNumber evidence="4">2.4.1.-</ecNumber>
    </recommendedName>
</protein>
<dbReference type="InterPro" id="IPR035595">
    <property type="entry name" value="UDP_glycos_trans_CS"/>
</dbReference>
<name>A0AAV1C430_OLDCO</name>
<dbReference type="PANTHER" id="PTHR48048">
    <property type="entry name" value="GLYCOSYLTRANSFERASE"/>
    <property type="match status" value="1"/>
</dbReference>
<dbReference type="PROSITE" id="PS00375">
    <property type="entry name" value="UDPGT"/>
    <property type="match status" value="1"/>
</dbReference>
<dbReference type="SUPFAM" id="SSF53756">
    <property type="entry name" value="UDP-Glycosyltransferase/glycogen phosphorylase"/>
    <property type="match status" value="1"/>
</dbReference>